<evidence type="ECO:0000256" key="1">
    <source>
        <dbReference type="SAM" id="MobiDB-lite"/>
    </source>
</evidence>
<protein>
    <submittedName>
        <fullName evidence="2">Uncharacterized protein</fullName>
    </submittedName>
</protein>
<feature type="compositionally biased region" description="Low complexity" evidence="1">
    <location>
        <begin position="213"/>
        <end position="225"/>
    </location>
</feature>
<feature type="compositionally biased region" description="Low complexity" evidence="1">
    <location>
        <begin position="155"/>
        <end position="170"/>
    </location>
</feature>
<feature type="compositionally biased region" description="Low complexity" evidence="1">
    <location>
        <begin position="86"/>
        <end position="104"/>
    </location>
</feature>
<feature type="compositionally biased region" description="Low complexity" evidence="1">
    <location>
        <begin position="250"/>
        <end position="264"/>
    </location>
</feature>
<feature type="compositionally biased region" description="Low complexity" evidence="1">
    <location>
        <begin position="234"/>
        <end position="243"/>
    </location>
</feature>
<gene>
    <name evidence="2" type="ORF">B0H63DRAFT_519586</name>
</gene>
<feature type="compositionally biased region" description="Low complexity" evidence="1">
    <location>
        <begin position="8"/>
        <end position="53"/>
    </location>
</feature>
<feature type="compositionally biased region" description="Low complexity" evidence="1">
    <location>
        <begin position="896"/>
        <end position="907"/>
    </location>
</feature>
<dbReference type="AlphaFoldDB" id="A0AAE0NZ25"/>
<name>A0AAE0NZ25_9PEZI</name>
<evidence type="ECO:0000313" key="2">
    <source>
        <dbReference type="EMBL" id="KAK3390357.1"/>
    </source>
</evidence>
<reference evidence="2" key="2">
    <citation type="submission" date="2023-06" db="EMBL/GenBank/DDBJ databases">
        <authorList>
            <consortium name="Lawrence Berkeley National Laboratory"/>
            <person name="Haridas S."/>
            <person name="Hensen N."/>
            <person name="Bonometti L."/>
            <person name="Westerberg I."/>
            <person name="Brannstrom I.O."/>
            <person name="Guillou S."/>
            <person name="Cros-Aarteil S."/>
            <person name="Calhoun S."/>
            <person name="Kuo A."/>
            <person name="Mondo S."/>
            <person name="Pangilinan J."/>
            <person name="Riley R."/>
            <person name="LaButti K."/>
            <person name="Andreopoulos B."/>
            <person name="Lipzen A."/>
            <person name="Chen C."/>
            <person name="Yanf M."/>
            <person name="Daum C."/>
            <person name="Ng V."/>
            <person name="Clum A."/>
            <person name="Steindorff A."/>
            <person name="Ohm R."/>
            <person name="Martin F."/>
            <person name="Silar P."/>
            <person name="Natvig D."/>
            <person name="Lalanne C."/>
            <person name="Gautier V."/>
            <person name="Ament-velasquez S.L."/>
            <person name="Kruys A."/>
            <person name="Hutchinson M.I."/>
            <person name="Powell A.J."/>
            <person name="Barry K."/>
            <person name="Miller A.N."/>
            <person name="Grigoriev I.V."/>
            <person name="Debuchy R."/>
            <person name="Gladieux P."/>
            <person name="Thoren M.H."/>
            <person name="Johannesson H."/>
        </authorList>
    </citation>
    <scope>NUCLEOTIDE SEQUENCE</scope>
    <source>
        <strain evidence="2">CBS 232.78</strain>
    </source>
</reference>
<reference evidence="2" key="1">
    <citation type="journal article" date="2023" name="Mol. Phylogenet. Evol.">
        <title>Genome-scale phylogeny and comparative genomics of the fungal order Sordariales.</title>
        <authorList>
            <person name="Hensen N."/>
            <person name="Bonometti L."/>
            <person name="Westerberg I."/>
            <person name="Brannstrom I.O."/>
            <person name="Guillou S."/>
            <person name="Cros-Aarteil S."/>
            <person name="Calhoun S."/>
            <person name="Haridas S."/>
            <person name="Kuo A."/>
            <person name="Mondo S."/>
            <person name="Pangilinan J."/>
            <person name="Riley R."/>
            <person name="LaButti K."/>
            <person name="Andreopoulos B."/>
            <person name="Lipzen A."/>
            <person name="Chen C."/>
            <person name="Yan M."/>
            <person name="Daum C."/>
            <person name="Ng V."/>
            <person name="Clum A."/>
            <person name="Steindorff A."/>
            <person name="Ohm R.A."/>
            <person name="Martin F."/>
            <person name="Silar P."/>
            <person name="Natvig D.O."/>
            <person name="Lalanne C."/>
            <person name="Gautier V."/>
            <person name="Ament-Velasquez S.L."/>
            <person name="Kruys A."/>
            <person name="Hutchinson M.I."/>
            <person name="Powell A.J."/>
            <person name="Barry K."/>
            <person name="Miller A.N."/>
            <person name="Grigoriev I.V."/>
            <person name="Debuchy R."/>
            <person name="Gladieux P."/>
            <person name="Hiltunen Thoren M."/>
            <person name="Johannesson H."/>
        </authorList>
    </citation>
    <scope>NUCLEOTIDE SEQUENCE</scope>
    <source>
        <strain evidence="2">CBS 232.78</strain>
    </source>
</reference>
<feature type="compositionally biased region" description="Polar residues" evidence="1">
    <location>
        <begin position="834"/>
        <end position="869"/>
    </location>
</feature>
<comment type="caution">
    <text evidence="2">The sequence shown here is derived from an EMBL/GenBank/DDBJ whole genome shotgun (WGS) entry which is preliminary data.</text>
</comment>
<organism evidence="2 3">
    <name type="scientific">Podospora didyma</name>
    <dbReference type="NCBI Taxonomy" id="330526"/>
    <lineage>
        <taxon>Eukaryota</taxon>
        <taxon>Fungi</taxon>
        <taxon>Dikarya</taxon>
        <taxon>Ascomycota</taxon>
        <taxon>Pezizomycotina</taxon>
        <taxon>Sordariomycetes</taxon>
        <taxon>Sordariomycetidae</taxon>
        <taxon>Sordariales</taxon>
        <taxon>Podosporaceae</taxon>
        <taxon>Podospora</taxon>
    </lineage>
</organism>
<dbReference type="Proteomes" id="UP001285441">
    <property type="component" value="Unassembled WGS sequence"/>
</dbReference>
<feature type="region of interest" description="Disordered" evidence="1">
    <location>
        <begin position="607"/>
        <end position="659"/>
    </location>
</feature>
<feature type="compositionally biased region" description="Low complexity" evidence="1">
    <location>
        <begin position="277"/>
        <end position="290"/>
    </location>
</feature>
<feature type="compositionally biased region" description="Low complexity" evidence="1">
    <location>
        <begin position="617"/>
        <end position="632"/>
    </location>
</feature>
<feature type="compositionally biased region" description="Pro residues" evidence="1">
    <location>
        <begin position="105"/>
        <end position="125"/>
    </location>
</feature>
<feature type="region of interest" description="Disordered" evidence="1">
    <location>
        <begin position="303"/>
        <end position="330"/>
    </location>
</feature>
<evidence type="ECO:0000313" key="3">
    <source>
        <dbReference type="Proteomes" id="UP001285441"/>
    </source>
</evidence>
<sequence>MAVEQQHQPPAATAPGPGPAQVPVAAPAPSTAPASPSVSVQQSVDAPSPVVSDIQQSASPATVARGPTPTTATTVNGLALSVAAAQSHSQPQSPGSGTGSTTPLSHPPTPTLVNGHPPPPPPLPGARPVKGGEIRWREPMTVKYDEIGQAQPGKLQPAPASQQPPLLQPLQPHPPPQLPPHQQQQAQNLQHQHVERQYAQHTQHPQPPPPPQQHQQSQHQHQQHPQQHHHHHQQPQPHHPQQQQHHHQQPRPQQQYHQQQHQPPAALPLPPLHHTHQSAPPTAPPSSARQATISKPVIMDPPASRRVSQAGATPPTGFPSPTLDHAHMNPKFIDDSTRLTFAVSQSLPESVRRVVRDNWEKCLLGSEFHQAFILNASIHHAIPSVTQRAVRDFGGKMVIDAKRDLIGHFKEADLDEVADLILSKASESFLDKCLEKRLLTIEAKPLINALAKAERLGYNPGDAVQENHHEHVIPQEAYPGAGAAVSTFAQARPPPPPPPPAGYLGQQQPPQQAQCNKCLRTFPFFSAFDHHTKNNVCMATPPSNSGFAHMCRECAEGFTKFEDLQAHIDNRICTTLGPQKVTRGPGRPPRAAPVAQGSPVAILPSVAAQTPGTNNGYPTSYTQSPSTQSTPSHAHAIASRPSAVTPVSTGSPNPSDPYAHLTEESLRRMNEELKGAEAKYAPRFAEAEAIQDENKRRVKVEGLRNSFGTKQSMIRKKYGVRLRERRTKAEIQAERERLGIKRAERERARASMGGATPVQHATPPQLKSEVDARPTGANSGWVAANTPRQNSLEEHDAKRRRIDTTGSYQTPYGPVADESTPTRKQPVPVGQLGSGVSESPATAATMDLTASPSSQPAKVSKQVGASQPPATMDREAGVPSPADSGAPSGDSRRSSSDGVASSESVPSARDLAVVNIDSDSSDDEDIPSTLPAHVRQSLTTQPQRVSPAGGS</sequence>
<feature type="compositionally biased region" description="Low complexity" evidence="1">
    <location>
        <begin position="180"/>
        <end position="191"/>
    </location>
</feature>
<feature type="compositionally biased region" description="Basic and acidic residues" evidence="1">
    <location>
        <begin position="130"/>
        <end position="146"/>
    </location>
</feature>
<dbReference type="EMBL" id="JAULSW010000002">
    <property type="protein sequence ID" value="KAK3390357.1"/>
    <property type="molecule type" value="Genomic_DNA"/>
</dbReference>
<feature type="compositionally biased region" description="Polar residues" evidence="1">
    <location>
        <begin position="607"/>
        <end position="616"/>
    </location>
</feature>
<proteinExistence type="predicted"/>
<accession>A0AAE0NZ25</accession>
<feature type="region of interest" description="Disordered" evidence="1">
    <location>
        <begin position="1"/>
        <end position="290"/>
    </location>
</feature>
<keyword evidence="3" id="KW-1185">Reference proteome</keyword>
<feature type="region of interest" description="Disordered" evidence="1">
    <location>
        <begin position="743"/>
        <end position="951"/>
    </location>
</feature>